<evidence type="ECO:0000313" key="2">
    <source>
        <dbReference type="Proteomes" id="UP000789342"/>
    </source>
</evidence>
<organism evidence="1 2">
    <name type="scientific">Acaulospora morrowiae</name>
    <dbReference type="NCBI Taxonomy" id="94023"/>
    <lineage>
        <taxon>Eukaryota</taxon>
        <taxon>Fungi</taxon>
        <taxon>Fungi incertae sedis</taxon>
        <taxon>Mucoromycota</taxon>
        <taxon>Glomeromycotina</taxon>
        <taxon>Glomeromycetes</taxon>
        <taxon>Diversisporales</taxon>
        <taxon>Acaulosporaceae</taxon>
        <taxon>Acaulospora</taxon>
    </lineage>
</organism>
<evidence type="ECO:0000313" key="1">
    <source>
        <dbReference type="EMBL" id="CAG8586852.1"/>
    </source>
</evidence>
<dbReference type="Proteomes" id="UP000789342">
    <property type="component" value="Unassembled WGS sequence"/>
</dbReference>
<dbReference type="EMBL" id="CAJVPV010005212">
    <property type="protein sequence ID" value="CAG8586852.1"/>
    <property type="molecule type" value="Genomic_DNA"/>
</dbReference>
<dbReference type="AlphaFoldDB" id="A0A9N9C2K3"/>
<accession>A0A9N9C2K3</accession>
<gene>
    <name evidence="1" type="ORF">AMORRO_LOCUS7169</name>
</gene>
<comment type="caution">
    <text evidence="1">The sequence shown here is derived from an EMBL/GenBank/DDBJ whole genome shotgun (WGS) entry which is preliminary data.</text>
</comment>
<keyword evidence="2" id="KW-1185">Reference proteome</keyword>
<protein>
    <submittedName>
        <fullName evidence="1">4076_t:CDS:1</fullName>
    </submittedName>
</protein>
<reference evidence="1" key="1">
    <citation type="submission" date="2021-06" db="EMBL/GenBank/DDBJ databases">
        <authorList>
            <person name="Kallberg Y."/>
            <person name="Tangrot J."/>
            <person name="Rosling A."/>
        </authorList>
    </citation>
    <scope>NUCLEOTIDE SEQUENCE</scope>
    <source>
        <strain evidence="1">CL551</strain>
    </source>
</reference>
<proteinExistence type="predicted"/>
<name>A0A9N9C2K3_9GLOM</name>
<sequence length="114" mass="13502">MNQRQSHQQRLENFIRIINDLIMSFVSNPQEMLNTLQLNREVIFRRVLQGRHLKGRNLFRAVIKREGSRVGEEDSFVINSATEHFWRILTPGQKTYYRDMAVEVNAIIQQRSSS</sequence>